<gene>
    <name evidence="1" type="ORF">NIES2135_55460</name>
</gene>
<protein>
    <recommendedName>
        <fullName evidence="3">Resolvase HTH domain-containing protein</fullName>
    </recommendedName>
</protein>
<proteinExistence type="predicted"/>
<dbReference type="AlphaFoldDB" id="A0A1Z4JPU4"/>
<reference evidence="1 2" key="1">
    <citation type="submission" date="2017-06" db="EMBL/GenBank/DDBJ databases">
        <title>Genome sequencing of cyanobaciteial culture collection at National Institute for Environmental Studies (NIES).</title>
        <authorList>
            <person name="Hirose Y."/>
            <person name="Shimura Y."/>
            <person name="Fujisawa T."/>
            <person name="Nakamura Y."/>
            <person name="Kawachi M."/>
        </authorList>
    </citation>
    <scope>NUCLEOTIDE SEQUENCE [LARGE SCALE GENOMIC DNA]</scope>
    <source>
        <strain evidence="1 2">NIES-2135</strain>
    </source>
</reference>
<dbReference type="Proteomes" id="UP000217895">
    <property type="component" value="Chromosome"/>
</dbReference>
<keyword evidence="2" id="KW-1185">Reference proteome</keyword>
<name>A0A1Z4JPU4_LEPBY</name>
<evidence type="ECO:0008006" key="3">
    <source>
        <dbReference type="Google" id="ProtNLM"/>
    </source>
</evidence>
<evidence type="ECO:0000313" key="1">
    <source>
        <dbReference type="EMBL" id="BAY58673.1"/>
    </source>
</evidence>
<sequence length="56" mass="6575">MWGRDDLRKTRVYQEGQEEILEKTVPLLLGKGMTVEEIAQHFKLSIETIQKFTPQN</sequence>
<accession>A0A1Z4JPU4</accession>
<organism evidence="1 2">
    <name type="scientific">Leptolyngbya boryana NIES-2135</name>
    <dbReference type="NCBI Taxonomy" id="1973484"/>
    <lineage>
        <taxon>Bacteria</taxon>
        <taxon>Bacillati</taxon>
        <taxon>Cyanobacteriota</taxon>
        <taxon>Cyanophyceae</taxon>
        <taxon>Leptolyngbyales</taxon>
        <taxon>Leptolyngbyaceae</taxon>
        <taxon>Leptolyngbya group</taxon>
        <taxon>Leptolyngbya</taxon>
    </lineage>
</organism>
<evidence type="ECO:0000313" key="2">
    <source>
        <dbReference type="Proteomes" id="UP000217895"/>
    </source>
</evidence>
<dbReference type="EMBL" id="AP018203">
    <property type="protein sequence ID" value="BAY58673.1"/>
    <property type="molecule type" value="Genomic_DNA"/>
</dbReference>